<comment type="caution">
    <text evidence="2">The sequence shown here is derived from an EMBL/GenBank/DDBJ whole genome shotgun (WGS) entry which is preliminary data.</text>
</comment>
<keyword evidence="1" id="KW-1133">Transmembrane helix</keyword>
<dbReference type="EMBL" id="VITT01000015">
    <property type="protein sequence ID" value="TWB54240.1"/>
    <property type="molecule type" value="Genomic_DNA"/>
</dbReference>
<name>A0A560IBE9_9PROT</name>
<evidence type="ECO:0000313" key="3">
    <source>
        <dbReference type="Proteomes" id="UP000318050"/>
    </source>
</evidence>
<proteinExistence type="predicted"/>
<dbReference type="AlphaFoldDB" id="A0A560IBE9"/>
<dbReference type="Proteomes" id="UP000318050">
    <property type="component" value="Unassembled WGS sequence"/>
</dbReference>
<feature type="transmembrane region" description="Helical" evidence="1">
    <location>
        <begin position="89"/>
        <end position="108"/>
    </location>
</feature>
<protein>
    <submittedName>
        <fullName evidence="2">Uncharacterized protein</fullName>
    </submittedName>
</protein>
<evidence type="ECO:0000313" key="2">
    <source>
        <dbReference type="EMBL" id="TWB54240.1"/>
    </source>
</evidence>
<feature type="transmembrane region" description="Helical" evidence="1">
    <location>
        <begin position="29"/>
        <end position="52"/>
    </location>
</feature>
<evidence type="ECO:0000256" key="1">
    <source>
        <dbReference type="SAM" id="Phobius"/>
    </source>
</evidence>
<accession>A0A560IBE9</accession>
<sequence length="239" mass="25430">MGNGTEFTVEKTDRGYVFHVYPNGIPISVWLLLGANVLVGLWGALFFFGFIAKAFSEFRTLDYNLDEGQALPGPFGAVMKTLGDGDVQVFMVFTLLALGYAWLCWRALMKQRRARRSTLFTVNRSAITQDDATYPLADIAEMFVHAPGVNGALYSTGPMVIAGGSGELGAVVLSSSLTAAAATNTAMAAAAVARAQTNARSCSVNLRLRGQKKPVQIAFGLTAGPARDLLEEVVAATRG</sequence>
<reference evidence="2 3" key="1">
    <citation type="submission" date="2019-06" db="EMBL/GenBank/DDBJ databases">
        <title>Genomic Encyclopedia of Type Strains, Phase IV (KMG-V): Genome sequencing to study the core and pangenomes of soil and plant-associated prokaryotes.</title>
        <authorList>
            <person name="Whitman W."/>
        </authorList>
    </citation>
    <scope>NUCLEOTIDE SEQUENCE [LARGE SCALE GENOMIC DNA]</scope>
    <source>
        <strain evidence="2 3">BR 11140</strain>
    </source>
</reference>
<gene>
    <name evidence="2" type="ORF">FBZ92_1157</name>
</gene>
<keyword evidence="1" id="KW-0812">Transmembrane</keyword>
<keyword evidence="1" id="KW-0472">Membrane</keyword>
<organism evidence="2 3">
    <name type="scientific">Nitrospirillum amazonense</name>
    <dbReference type="NCBI Taxonomy" id="28077"/>
    <lineage>
        <taxon>Bacteria</taxon>
        <taxon>Pseudomonadati</taxon>
        <taxon>Pseudomonadota</taxon>
        <taxon>Alphaproteobacteria</taxon>
        <taxon>Rhodospirillales</taxon>
        <taxon>Azospirillaceae</taxon>
        <taxon>Nitrospirillum</taxon>
    </lineage>
</organism>